<sequence>MDAVWVLVLLCTFLWLDHQSLASISTTKGVYIKTNLMYENTIPQGAIGAYAIANFKIRLGKPWNAYNTWKCGRRCLATAGCKSIVVRPSTQTCFLSKLDRCTVPTIIDKHAGFHYYELIPGNSGRTSKTCYDICVAEKDCEQCGRRNCLGEYCDICPHHCWENPLPPNGTQVLWNPTLLSYVAECNNRYQLVVPSSALPNDSPEGPLELRLVVDYSGTILESFFDFYQVTGLKLSVGNFTNGTAGNWWDAPFLDREKVAFNESNCISFYYSPPDDNSTCESKAVISYDEQTNLNLTLVRGLAWYTGDNVTDEIPVTNIQFWMRKIGC</sequence>
<evidence type="ECO:0000256" key="1">
    <source>
        <dbReference type="SAM" id="SignalP"/>
    </source>
</evidence>
<dbReference type="EMBL" id="JAXCGZ010015446">
    <property type="protein sequence ID" value="KAK7070271.1"/>
    <property type="molecule type" value="Genomic_DNA"/>
</dbReference>
<evidence type="ECO:0000313" key="2">
    <source>
        <dbReference type="EMBL" id="KAK7070271.1"/>
    </source>
</evidence>
<gene>
    <name evidence="2" type="ORF">SK128_014636</name>
</gene>
<dbReference type="AlphaFoldDB" id="A0AAN8WTZ6"/>
<reference evidence="2 3" key="1">
    <citation type="submission" date="2023-11" db="EMBL/GenBank/DDBJ databases">
        <title>Halocaridina rubra genome assembly.</title>
        <authorList>
            <person name="Smith C."/>
        </authorList>
    </citation>
    <scope>NUCLEOTIDE SEQUENCE [LARGE SCALE GENOMIC DNA]</scope>
    <source>
        <strain evidence="2">EP-1</strain>
        <tissue evidence="2">Whole</tissue>
    </source>
</reference>
<dbReference type="Proteomes" id="UP001381693">
    <property type="component" value="Unassembled WGS sequence"/>
</dbReference>
<evidence type="ECO:0000313" key="3">
    <source>
        <dbReference type="Proteomes" id="UP001381693"/>
    </source>
</evidence>
<organism evidence="2 3">
    <name type="scientific">Halocaridina rubra</name>
    <name type="common">Hawaiian red shrimp</name>
    <dbReference type="NCBI Taxonomy" id="373956"/>
    <lineage>
        <taxon>Eukaryota</taxon>
        <taxon>Metazoa</taxon>
        <taxon>Ecdysozoa</taxon>
        <taxon>Arthropoda</taxon>
        <taxon>Crustacea</taxon>
        <taxon>Multicrustacea</taxon>
        <taxon>Malacostraca</taxon>
        <taxon>Eumalacostraca</taxon>
        <taxon>Eucarida</taxon>
        <taxon>Decapoda</taxon>
        <taxon>Pleocyemata</taxon>
        <taxon>Caridea</taxon>
        <taxon>Atyoidea</taxon>
        <taxon>Atyidae</taxon>
        <taxon>Halocaridina</taxon>
    </lineage>
</organism>
<dbReference type="Gene3D" id="3.50.4.10">
    <property type="entry name" value="Hepatocyte Growth Factor"/>
    <property type="match status" value="1"/>
</dbReference>
<comment type="caution">
    <text evidence="2">The sequence shown here is derived from an EMBL/GenBank/DDBJ whole genome shotgun (WGS) entry which is preliminary data.</text>
</comment>
<accession>A0AAN8WTZ6</accession>
<dbReference type="SUPFAM" id="SSF57414">
    <property type="entry name" value="Hairpin loop containing domain-like"/>
    <property type="match status" value="1"/>
</dbReference>
<feature type="chain" id="PRO_5043011772" evidence="1">
    <location>
        <begin position="23"/>
        <end position="327"/>
    </location>
</feature>
<protein>
    <submittedName>
        <fullName evidence="2">Uncharacterized protein</fullName>
    </submittedName>
</protein>
<proteinExistence type="predicted"/>
<name>A0AAN8WTZ6_HALRR</name>
<feature type="signal peptide" evidence="1">
    <location>
        <begin position="1"/>
        <end position="22"/>
    </location>
</feature>
<keyword evidence="1" id="KW-0732">Signal</keyword>
<keyword evidence="3" id="KW-1185">Reference proteome</keyword>